<dbReference type="PATRIC" id="fig|281456.6.peg.1021"/>
<dbReference type="InterPro" id="IPR045536">
    <property type="entry name" value="DUF6431"/>
</dbReference>
<dbReference type="AlphaFoldDB" id="A0A0L6W4J7"/>
<gene>
    <name evidence="2" type="ORF">Tfer_0960</name>
</gene>
<name>A0A0L6W4J7_9FIRM</name>
<feature type="domain" description="DUF6431" evidence="1">
    <location>
        <begin position="29"/>
        <end position="104"/>
    </location>
</feature>
<keyword evidence="3" id="KW-1185">Reference proteome</keyword>
<comment type="caution">
    <text evidence="2">The sequence shown here is derived from an EMBL/GenBank/DDBJ whole genome shotgun (WGS) entry which is preliminary data.</text>
</comment>
<evidence type="ECO:0000313" key="3">
    <source>
        <dbReference type="Proteomes" id="UP000037175"/>
    </source>
</evidence>
<evidence type="ECO:0000313" key="2">
    <source>
        <dbReference type="EMBL" id="KNZ70396.1"/>
    </source>
</evidence>
<organism evidence="2 3">
    <name type="scientific">Thermincola ferriacetica</name>
    <dbReference type="NCBI Taxonomy" id="281456"/>
    <lineage>
        <taxon>Bacteria</taxon>
        <taxon>Bacillati</taxon>
        <taxon>Bacillota</taxon>
        <taxon>Clostridia</taxon>
        <taxon>Eubacteriales</taxon>
        <taxon>Thermincolaceae</taxon>
        <taxon>Thermincola</taxon>
    </lineage>
</organism>
<evidence type="ECO:0000259" key="1">
    <source>
        <dbReference type="Pfam" id="PF20020"/>
    </source>
</evidence>
<dbReference type="RefSeq" id="WP_152908971.1">
    <property type="nucleotide sequence ID" value="NZ_LGTE01000004.1"/>
</dbReference>
<accession>A0A0L6W4J7</accession>
<proteinExistence type="predicted"/>
<protein>
    <recommendedName>
        <fullName evidence="1">DUF6431 domain-containing protein</fullName>
    </recommendedName>
</protein>
<reference evidence="3" key="1">
    <citation type="submission" date="2015-07" db="EMBL/GenBank/DDBJ databases">
        <title>Complete Genome of Thermincola ferriacetica strain Z-0001T.</title>
        <authorList>
            <person name="Lusk B."/>
            <person name="Badalamenti J.P."/>
            <person name="Parameswaran P."/>
            <person name="Bond D.R."/>
            <person name="Torres C.I."/>
        </authorList>
    </citation>
    <scope>NUCLEOTIDE SEQUENCE [LARGE SCALE GENOMIC DNA]</scope>
    <source>
        <strain evidence="3">Z-0001</strain>
    </source>
</reference>
<dbReference type="Pfam" id="PF20020">
    <property type="entry name" value="DUF6431"/>
    <property type="match status" value="1"/>
</dbReference>
<sequence>MTIILPFSGGVTAYLSIILDWYRTTPYFCPLCKGKTHRHGKYLRTVYSQDECFIIPIFRRRCPNCRVTFSFIPSFIKPYARFLNSYRFALFQRHVVDGISIRQTPSYSSAHGMHSVSTCTFRRWLKRFKKIAPEVSKHLTTRLLELRPGLSIPKGLPDIAFVLNAGQVLNLIVQSLLPEEPLHSYGVFDMLNLLLPGNLLV</sequence>
<dbReference type="EMBL" id="LGTE01000004">
    <property type="protein sequence ID" value="KNZ70396.1"/>
    <property type="molecule type" value="Genomic_DNA"/>
</dbReference>
<dbReference type="Proteomes" id="UP000037175">
    <property type="component" value="Unassembled WGS sequence"/>
</dbReference>